<organism evidence="2 3">
    <name type="scientific">Lentzea roselyniae</name>
    <dbReference type="NCBI Taxonomy" id="531940"/>
    <lineage>
        <taxon>Bacteria</taxon>
        <taxon>Bacillati</taxon>
        <taxon>Actinomycetota</taxon>
        <taxon>Actinomycetes</taxon>
        <taxon>Pseudonocardiales</taxon>
        <taxon>Pseudonocardiaceae</taxon>
        <taxon>Lentzea</taxon>
    </lineage>
</organism>
<evidence type="ECO:0000313" key="2">
    <source>
        <dbReference type="EMBL" id="GAA3675027.1"/>
    </source>
</evidence>
<gene>
    <name evidence="2" type="ORF">GCM10022267_72410</name>
</gene>
<evidence type="ECO:0000256" key="1">
    <source>
        <dbReference type="SAM" id="MobiDB-lite"/>
    </source>
</evidence>
<feature type="compositionally biased region" description="Basic and acidic residues" evidence="1">
    <location>
        <begin position="1"/>
        <end position="12"/>
    </location>
</feature>
<comment type="caution">
    <text evidence="2">The sequence shown here is derived from an EMBL/GenBank/DDBJ whole genome shotgun (WGS) entry which is preliminary data.</text>
</comment>
<sequence>MPQHTHDQHDGDGATEYPRRPARSAIQDTWYVERIATEPMTAQQYDLAVTALATLIAQWLTNQENAI</sequence>
<reference evidence="3" key="1">
    <citation type="journal article" date="2019" name="Int. J. Syst. Evol. Microbiol.">
        <title>The Global Catalogue of Microorganisms (GCM) 10K type strain sequencing project: providing services to taxonomists for standard genome sequencing and annotation.</title>
        <authorList>
            <consortium name="The Broad Institute Genomics Platform"/>
            <consortium name="The Broad Institute Genome Sequencing Center for Infectious Disease"/>
            <person name="Wu L."/>
            <person name="Ma J."/>
        </authorList>
    </citation>
    <scope>NUCLEOTIDE SEQUENCE [LARGE SCALE GENOMIC DNA]</scope>
    <source>
        <strain evidence="3">JCM 17494</strain>
    </source>
</reference>
<dbReference type="EMBL" id="BAABBE010000029">
    <property type="protein sequence ID" value="GAA3675027.1"/>
    <property type="molecule type" value="Genomic_DNA"/>
</dbReference>
<name>A0ABP7C4E1_9PSEU</name>
<accession>A0ABP7C4E1</accession>
<dbReference type="RefSeq" id="WP_346135079.1">
    <property type="nucleotide sequence ID" value="NZ_BAABBE010000029.1"/>
</dbReference>
<protein>
    <submittedName>
        <fullName evidence="2">Uncharacterized protein</fullName>
    </submittedName>
</protein>
<proteinExistence type="predicted"/>
<keyword evidence="3" id="KW-1185">Reference proteome</keyword>
<evidence type="ECO:0000313" key="3">
    <source>
        <dbReference type="Proteomes" id="UP001500711"/>
    </source>
</evidence>
<dbReference type="Proteomes" id="UP001500711">
    <property type="component" value="Unassembled WGS sequence"/>
</dbReference>
<feature type="region of interest" description="Disordered" evidence="1">
    <location>
        <begin position="1"/>
        <end position="23"/>
    </location>
</feature>